<protein>
    <recommendedName>
        <fullName evidence="3">MarR family transcriptional regulator</fullName>
    </recommendedName>
</protein>
<sequence>MPPPVPIRLPEALTTPDDEVALKLLAEYYGHPYGAPHALTGAGFDVWDSTGTRAEDANRFTADDLVALMFLSLAVPASTALVLLGDRVADFAGLLAEVGPDRDLADEEEPLHPGWPAWRLYQELLEVPGVGRTTASKLLARKRPRLLPVWDTETAKVTGARSKHWEPLRLALRADGKVLHRRLLRLRDLAGLPSQVSALRVFDVICWREGIRRHAATPAPRRRWSR</sequence>
<comment type="caution">
    <text evidence="1">The sequence shown here is derived from an EMBL/GenBank/DDBJ whole genome shotgun (WGS) entry which is preliminary data.</text>
</comment>
<organism evidence="1 2">
    <name type="scientific">Plantactinospora endophytica</name>
    <dbReference type="NCBI Taxonomy" id="673535"/>
    <lineage>
        <taxon>Bacteria</taxon>
        <taxon>Bacillati</taxon>
        <taxon>Actinomycetota</taxon>
        <taxon>Actinomycetes</taxon>
        <taxon>Micromonosporales</taxon>
        <taxon>Micromonosporaceae</taxon>
        <taxon>Plantactinospora</taxon>
    </lineage>
</organism>
<dbReference type="Proteomes" id="UP000646749">
    <property type="component" value="Unassembled WGS sequence"/>
</dbReference>
<dbReference type="InterPro" id="IPR046275">
    <property type="entry name" value="DUF6308"/>
</dbReference>
<dbReference type="EMBL" id="BONW01000050">
    <property type="protein sequence ID" value="GIG93061.1"/>
    <property type="molecule type" value="Genomic_DNA"/>
</dbReference>
<evidence type="ECO:0000313" key="1">
    <source>
        <dbReference type="EMBL" id="GIG93061.1"/>
    </source>
</evidence>
<dbReference type="Pfam" id="PF19827">
    <property type="entry name" value="DUF6308"/>
    <property type="match status" value="1"/>
</dbReference>
<dbReference type="RefSeq" id="WP_203871366.1">
    <property type="nucleotide sequence ID" value="NZ_BONW01000050.1"/>
</dbReference>
<evidence type="ECO:0000313" key="2">
    <source>
        <dbReference type="Proteomes" id="UP000646749"/>
    </source>
</evidence>
<reference evidence="1 2" key="1">
    <citation type="submission" date="2021-01" db="EMBL/GenBank/DDBJ databases">
        <title>Whole genome shotgun sequence of Plantactinospora endophytica NBRC 110450.</title>
        <authorList>
            <person name="Komaki H."/>
            <person name="Tamura T."/>
        </authorList>
    </citation>
    <scope>NUCLEOTIDE SEQUENCE [LARGE SCALE GENOMIC DNA]</scope>
    <source>
        <strain evidence="1 2">NBRC 110450</strain>
    </source>
</reference>
<proteinExistence type="predicted"/>
<keyword evidence="2" id="KW-1185">Reference proteome</keyword>
<evidence type="ECO:0008006" key="3">
    <source>
        <dbReference type="Google" id="ProtNLM"/>
    </source>
</evidence>
<gene>
    <name evidence="1" type="ORF">Pen02_79970</name>
</gene>
<accession>A0ABQ4EFL4</accession>
<name>A0ABQ4EFL4_9ACTN</name>